<dbReference type="PANTHER" id="PTHR32507">
    <property type="entry name" value="NA(+)/H(+) ANTIPORTER 1"/>
    <property type="match status" value="1"/>
</dbReference>
<feature type="transmembrane region" description="Helical" evidence="8">
    <location>
        <begin position="224"/>
        <end position="240"/>
    </location>
</feature>
<sequence length="422" mass="44494">MTLVLIVITAVAAAWALAAGWLEHRHIRAPLVLVLAGIVTGIFTHHHIAETLNSHIAQHVAEVILAVLLFVDATELPGGRLFGNEPGAAARVLLVALPLSLLCMVIVGSLLLPGAPWALLLLIACIIVPTDFAPAESLVRDSRIAKRVREVLNVESGYNDGIISPVFLFALILAGSTSQARTPAQALGTAIPFAAKALVVGAILGMLLAWLMNEADRRHLMTAQSRRILVLVAPLLAYTATVALEGNGFVASFVCGIAFRYVRQAPTRRRGADAPDASDFRLIEDTTQIMTMGMWFFFGNAVVFALSGPAHWPTVVLCVAALTVVRIIPVLFAFLGSTFTWRQRLLVGALGPRGTTSIVFGLLAFNTLPEGPNADTALDAMTLTVLGSVVLHGIGSLPLARLLAAPAGGLGEPAGRLRPPGG</sequence>
<feature type="transmembrane region" description="Helical" evidence="8">
    <location>
        <begin position="88"/>
        <end position="111"/>
    </location>
</feature>
<evidence type="ECO:0000259" key="9">
    <source>
        <dbReference type="Pfam" id="PF00999"/>
    </source>
</evidence>
<feature type="transmembrane region" description="Helical" evidence="8">
    <location>
        <begin position="312"/>
        <end position="334"/>
    </location>
</feature>
<dbReference type="STRING" id="417292.SAMN05421806_101467"/>
<keyword evidence="5 8" id="KW-1133">Transmembrane helix</keyword>
<dbReference type="GO" id="GO:0015297">
    <property type="term" value="F:antiporter activity"/>
    <property type="evidence" value="ECO:0007669"/>
    <property type="project" value="UniProtKB-KW"/>
</dbReference>
<comment type="subcellular location">
    <subcellularLocation>
        <location evidence="1">Cell membrane</location>
        <topology evidence="1">Multi-pass membrane protein</topology>
    </subcellularLocation>
</comment>
<dbReference type="OrthoDB" id="4174405at2"/>
<accession>A0A1G8TUS5</accession>
<keyword evidence="3" id="KW-0050">Antiport</keyword>
<evidence type="ECO:0000256" key="6">
    <source>
        <dbReference type="ARBA" id="ARBA00023065"/>
    </source>
</evidence>
<feature type="transmembrane region" description="Helical" evidence="8">
    <location>
        <begin position="190"/>
        <end position="212"/>
    </location>
</feature>
<evidence type="ECO:0000256" key="4">
    <source>
        <dbReference type="ARBA" id="ARBA00022692"/>
    </source>
</evidence>
<gene>
    <name evidence="10" type="ORF">SAMN05421806_101467</name>
</gene>
<feature type="transmembrane region" description="Helical" evidence="8">
    <location>
        <begin position="160"/>
        <end position="178"/>
    </location>
</feature>
<keyword evidence="11" id="KW-1185">Reference proteome</keyword>
<name>A0A1G8TUS5_9ACTN</name>
<feature type="transmembrane region" description="Helical" evidence="8">
    <location>
        <begin position="117"/>
        <end position="139"/>
    </location>
</feature>
<evidence type="ECO:0000256" key="3">
    <source>
        <dbReference type="ARBA" id="ARBA00022449"/>
    </source>
</evidence>
<keyword evidence="2" id="KW-0813">Transport</keyword>
<proteinExistence type="predicted"/>
<evidence type="ECO:0000256" key="5">
    <source>
        <dbReference type="ARBA" id="ARBA00022989"/>
    </source>
</evidence>
<feature type="domain" description="Cation/H+ exchanger transmembrane" evidence="9">
    <location>
        <begin position="17"/>
        <end position="398"/>
    </location>
</feature>
<evidence type="ECO:0000256" key="1">
    <source>
        <dbReference type="ARBA" id="ARBA00004651"/>
    </source>
</evidence>
<protein>
    <submittedName>
        <fullName evidence="10">NhaP-type Na+/H+ or K+/H+ antiporter</fullName>
    </submittedName>
</protein>
<dbReference type="PANTHER" id="PTHR32507:SF8">
    <property type="entry name" value="CNH1P"/>
    <property type="match status" value="1"/>
</dbReference>
<dbReference type="GO" id="GO:1902600">
    <property type="term" value="P:proton transmembrane transport"/>
    <property type="evidence" value="ECO:0007669"/>
    <property type="project" value="InterPro"/>
</dbReference>
<dbReference type="EMBL" id="FNFF01000001">
    <property type="protein sequence ID" value="SDJ45262.1"/>
    <property type="molecule type" value="Genomic_DNA"/>
</dbReference>
<dbReference type="InterPro" id="IPR006153">
    <property type="entry name" value="Cation/H_exchanger_TM"/>
</dbReference>
<keyword evidence="4 8" id="KW-0812">Transmembrane</keyword>
<keyword evidence="6" id="KW-0406">Ion transport</keyword>
<evidence type="ECO:0000256" key="8">
    <source>
        <dbReference type="SAM" id="Phobius"/>
    </source>
</evidence>
<dbReference type="Proteomes" id="UP000199155">
    <property type="component" value="Unassembled WGS sequence"/>
</dbReference>
<dbReference type="AlphaFoldDB" id="A0A1G8TUS5"/>
<organism evidence="10 11">
    <name type="scientific">Streptomyces indicus</name>
    <dbReference type="NCBI Taxonomy" id="417292"/>
    <lineage>
        <taxon>Bacteria</taxon>
        <taxon>Bacillati</taxon>
        <taxon>Actinomycetota</taxon>
        <taxon>Actinomycetes</taxon>
        <taxon>Kitasatosporales</taxon>
        <taxon>Streptomycetaceae</taxon>
        <taxon>Streptomyces</taxon>
    </lineage>
</organism>
<dbReference type="RefSeq" id="WP_093606932.1">
    <property type="nucleotide sequence ID" value="NZ_FNFF01000001.1"/>
</dbReference>
<evidence type="ECO:0000256" key="7">
    <source>
        <dbReference type="ARBA" id="ARBA00023136"/>
    </source>
</evidence>
<evidence type="ECO:0000256" key="2">
    <source>
        <dbReference type="ARBA" id="ARBA00022448"/>
    </source>
</evidence>
<evidence type="ECO:0000313" key="11">
    <source>
        <dbReference type="Proteomes" id="UP000199155"/>
    </source>
</evidence>
<dbReference type="Pfam" id="PF00999">
    <property type="entry name" value="Na_H_Exchanger"/>
    <property type="match status" value="1"/>
</dbReference>
<feature type="transmembrane region" description="Helical" evidence="8">
    <location>
        <begin position="289"/>
        <end position="306"/>
    </location>
</feature>
<keyword evidence="7 8" id="KW-0472">Membrane</keyword>
<feature type="transmembrane region" description="Helical" evidence="8">
    <location>
        <begin position="28"/>
        <end position="48"/>
    </location>
</feature>
<dbReference type="GO" id="GO:0005886">
    <property type="term" value="C:plasma membrane"/>
    <property type="evidence" value="ECO:0007669"/>
    <property type="project" value="UniProtKB-SubCell"/>
</dbReference>
<reference evidence="10 11" key="1">
    <citation type="submission" date="2016-10" db="EMBL/GenBank/DDBJ databases">
        <authorList>
            <person name="de Groot N.N."/>
        </authorList>
    </citation>
    <scope>NUCLEOTIDE SEQUENCE [LARGE SCALE GENOMIC DNA]</scope>
    <source>
        <strain evidence="10 11">CGMCC 4.5727</strain>
    </source>
</reference>
<evidence type="ECO:0000313" key="10">
    <source>
        <dbReference type="EMBL" id="SDJ45262.1"/>
    </source>
</evidence>